<organism evidence="2 3">
    <name type="scientific">Streptomyces calidiresistens</name>
    <dbReference type="NCBI Taxonomy" id="1485586"/>
    <lineage>
        <taxon>Bacteria</taxon>
        <taxon>Bacillati</taxon>
        <taxon>Actinomycetota</taxon>
        <taxon>Actinomycetes</taxon>
        <taxon>Kitasatosporales</taxon>
        <taxon>Streptomycetaceae</taxon>
        <taxon>Streptomyces</taxon>
    </lineage>
</organism>
<protein>
    <submittedName>
        <fullName evidence="2">DUF4192 family protein</fullName>
    </submittedName>
</protein>
<reference evidence="3" key="1">
    <citation type="submission" date="2019-10" db="EMBL/GenBank/DDBJ databases">
        <title>Streptomyces sp. nov., a novel actinobacterium isolated from alkaline environment.</title>
        <authorList>
            <person name="Golinska P."/>
        </authorList>
    </citation>
    <scope>NUCLEOTIDE SEQUENCE [LARGE SCALE GENOMIC DNA]</scope>
    <source>
        <strain evidence="3">DSM 42108</strain>
    </source>
</reference>
<dbReference type="InterPro" id="IPR025447">
    <property type="entry name" value="DUF4192"/>
</dbReference>
<sequence length="435" mass="46455">MSRPVSPRCSGTPRPVPRRRVVVPGDVTRHDAVRPRPPLPARSAATRCAGVGRRTTGTPGPRVPEPPAVVLRGAAELVDALPHLLGFHPEDSVVLVAVHRDGGRLGGRVRAPIPESPVDWPRAADAVARCLLEGSRRREGVPASAVLYLCRDPRSGESPRQVMERLRPFATLVRSSCDALAVPVHEALCLSGDRYWPYTRPAAVACPPEGLPRPRPGHSELAAASVLAGVPMPPTLGEMERRIAPARGAAAADQVRAMDEALAALVPRVLGDGADPGALREETVESVRRLVGRFRRGGTEPRRGPVSAADARDDALLSSTEAATLLLGLQDREARDGAARWQEGPDGRAALRLWRALARRCVAEYREHAAAPLTLVGWTAWSLGDAVEARIALARALDADPRCVMAGLLYAAVNEGLDPEPLRRALRTGRSFAGD</sequence>
<evidence type="ECO:0000313" key="2">
    <source>
        <dbReference type="EMBL" id="MBB0231978.1"/>
    </source>
</evidence>
<dbReference type="Pfam" id="PF13830">
    <property type="entry name" value="DUF4192"/>
    <property type="match status" value="1"/>
</dbReference>
<accession>A0A7W3T6R7</accession>
<dbReference type="AlphaFoldDB" id="A0A7W3T6R7"/>
<dbReference type="EMBL" id="VKHS01000705">
    <property type="protein sequence ID" value="MBB0231978.1"/>
    <property type="molecule type" value="Genomic_DNA"/>
</dbReference>
<name>A0A7W3T6R7_9ACTN</name>
<comment type="caution">
    <text evidence="2">The sequence shown here is derived from an EMBL/GenBank/DDBJ whole genome shotgun (WGS) entry which is preliminary data.</text>
</comment>
<dbReference type="Proteomes" id="UP000530234">
    <property type="component" value="Unassembled WGS sequence"/>
</dbReference>
<feature type="region of interest" description="Disordered" evidence="1">
    <location>
        <begin position="1"/>
        <end position="43"/>
    </location>
</feature>
<evidence type="ECO:0000313" key="3">
    <source>
        <dbReference type="Proteomes" id="UP000530234"/>
    </source>
</evidence>
<evidence type="ECO:0000256" key="1">
    <source>
        <dbReference type="SAM" id="MobiDB-lite"/>
    </source>
</evidence>
<gene>
    <name evidence="2" type="ORF">FOE67_21375</name>
</gene>
<proteinExistence type="predicted"/>
<keyword evidence="3" id="KW-1185">Reference proteome</keyword>